<evidence type="ECO:0000256" key="6">
    <source>
        <dbReference type="ARBA" id="ARBA00078513"/>
    </source>
</evidence>
<dbReference type="SUPFAM" id="SSF50249">
    <property type="entry name" value="Nucleic acid-binding proteins"/>
    <property type="match status" value="1"/>
</dbReference>
<dbReference type="FunFam" id="2.40.50.140:FF:000254">
    <property type="entry name" value="Ribosomal protein L2 mitochondrion"/>
    <property type="match status" value="1"/>
</dbReference>
<dbReference type="GO" id="GO:0003735">
    <property type="term" value="F:structural constituent of ribosome"/>
    <property type="evidence" value="ECO:0007669"/>
    <property type="project" value="InterPro"/>
</dbReference>
<evidence type="ECO:0000256" key="2">
    <source>
        <dbReference type="ARBA" id="ARBA00005636"/>
    </source>
</evidence>
<comment type="caution">
    <text evidence="8">The sequence shown here is derived from an EMBL/GenBank/DDBJ whole genome shotgun (WGS) entry which is preliminary data.</text>
</comment>
<comment type="similarity">
    <text evidence="2">Belongs to the universal ribosomal protein uL2 family.</text>
</comment>
<dbReference type="GO" id="GO:0032543">
    <property type="term" value="P:mitochondrial translation"/>
    <property type="evidence" value="ECO:0007669"/>
    <property type="project" value="TreeGrafter"/>
</dbReference>
<dbReference type="SMART" id="SM01383">
    <property type="entry name" value="Ribosomal_L2"/>
    <property type="match status" value="1"/>
</dbReference>
<protein>
    <recommendedName>
        <fullName evidence="6">60S ribosomal protein L2, mitochondrial</fullName>
    </recommendedName>
</protein>
<dbReference type="InterPro" id="IPR012340">
    <property type="entry name" value="NA-bd_OB-fold"/>
</dbReference>
<evidence type="ECO:0000256" key="3">
    <source>
        <dbReference type="ARBA" id="ARBA00022980"/>
    </source>
</evidence>
<evidence type="ECO:0000259" key="7">
    <source>
        <dbReference type="SMART" id="SM01383"/>
    </source>
</evidence>
<evidence type="ECO:0000313" key="8">
    <source>
        <dbReference type="EMBL" id="KAF3448199.1"/>
    </source>
</evidence>
<dbReference type="GO" id="GO:0005762">
    <property type="term" value="C:mitochondrial large ribosomal subunit"/>
    <property type="evidence" value="ECO:0007669"/>
    <property type="project" value="TreeGrafter"/>
</dbReference>
<dbReference type="OrthoDB" id="10267824at2759"/>
<evidence type="ECO:0000256" key="4">
    <source>
        <dbReference type="ARBA" id="ARBA00023128"/>
    </source>
</evidence>
<keyword evidence="4" id="KW-0496">Mitochondrion</keyword>
<comment type="subcellular location">
    <subcellularLocation>
        <location evidence="1">Mitochondrion</location>
    </subcellularLocation>
</comment>
<keyword evidence="3" id="KW-0689">Ribosomal protein</keyword>
<dbReference type="AlphaFoldDB" id="A0A8K0HA54"/>
<dbReference type="PANTHER" id="PTHR13691">
    <property type="entry name" value="RIBOSOMAL PROTEIN L2"/>
    <property type="match status" value="1"/>
</dbReference>
<feature type="domain" description="Large ribosomal subunit protein uL2 RNA-binding" evidence="7">
    <location>
        <begin position="49"/>
        <end position="143"/>
    </location>
</feature>
<accession>A0A8K0HA54</accession>
<evidence type="ECO:0000313" key="9">
    <source>
        <dbReference type="Proteomes" id="UP000796880"/>
    </source>
</evidence>
<sequence length="292" mass="31496">MLGTKALMAATSSARRGGRRVDPSEAISLSARVKIKSPLISKTKIAASGRSSSGRITIFHRGGGSKRLLRKVDMKRNTTSLGIIESIEYDPNRSSRIAAVRWVEGVQRRSQKKPNSDADGFTPVRKLVEPATTTIRGQFSLYSMPGKVVQRKMDCLAPGLAANSVVVGVPGTVPTTVPHWLLKSSFGSQKTSVKDVFYSAFSSQKAKGETRAGFGGSIGLPRIAVVGAKPGFISTRMREELRGKEAASVFEVRKWTPQSIVWEHRSKRKAAVSWQSCKRQGSLGLAGAAEIA</sequence>
<dbReference type="InterPro" id="IPR022666">
    <property type="entry name" value="Ribosomal_uL2_RNA-bd_dom"/>
</dbReference>
<gene>
    <name evidence="8" type="ORF">FNV43_RR08912</name>
</gene>
<dbReference type="PANTHER" id="PTHR13691:SF44">
    <property type="entry name" value="LARGE RIBOSOMAL SUBUNIT PROTEIN UL2MZ-RELATED"/>
    <property type="match status" value="1"/>
</dbReference>
<dbReference type="Pfam" id="PF00181">
    <property type="entry name" value="Ribosomal_L2_N"/>
    <property type="match status" value="1"/>
</dbReference>
<dbReference type="GO" id="GO:0003723">
    <property type="term" value="F:RNA binding"/>
    <property type="evidence" value="ECO:0007669"/>
    <property type="project" value="TreeGrafter"/>
</dbReference>
<keyword evidence="5" id="KW-0687">Ribonucleoprotein</keyword>
<evidence type="ECO:0000256" key="5">
    <source>
        <dbReference type="ARBA" id="ARBA00023274"/>
    </source>
</evidence>
<dbReference type="InterPro" id="IPR002171">
    <property type="entry name" value="Ribosomal_uL2"/>
</dbReference>
<proteinExistence type="inferred from homology"/>
<keyword evidence="9" id="KW-1185">Reference proteome</keyword>
<organism evidence="8 9">
    <name type="scientific">Rhamnella rubrinervis</name>
    <dbReference type="NCBI Taxonomy" id="2594499"/>
    <lineage>
        <taxon>Eukaryota</taxon>
        <taxon>Viridiplantae</taxon>
        <taxon>Streptophyta</taxon>
        <taxon>Embryophyta</taxon>
        <taxon>Tracheophyta</taxon>
        <taxon>Spermatophyta</taxon>
        <taxon>Magnoliopsida</taxon>
        <taxon>eudicotyledons</taxon>
        <taxon>Gunneridae</taxon>
        <taxon>Pentapetalae</taxon>
        <taxon>rosids</taxon>
        <taxon>fabids</taxon>
        <taxon>Rosales</taxon>
        <taxon>Rhamnaceae</taxon>
        <taxon>rhamnoid group</taxon>
        <taxon>Rhamneae</taxon>
        <taxon>Rhamnella</taxon>
    </lineage>
</organism>
<dbReference type="EMBL" id="VOIH02000004">
    <property type="protein sequence ID" value="KAF3448199.1"/>
    <property type="molecule type" value="Genomic_DNA"/>
</dbReference>
<evidence type="ECO:0000256" key="1">
    <source>
        <dbReference type="ARBA" id="ARBA00004173"/>
    </source>
</evidence>
<reference evidence="8" key="1">
    <citation type="submission" date="2020-03" db="EMBL/GenBank/DDBJ databases">
        <title>A high-quality chromosome-level genome assembly of a woody plant with both climbing and erect habits, Rhamnella rubrinervis.</title>
        <authorList>
            <person name="Lu Z."/>
            <person name="Yang Y."/>
            <person name="Zhu X."/>
            <person name="Sun Y."/>
        </authorList>
    </citation>
    <scope>NUCLEOTIDE SEQUENCE</scope>
    <source>
        <strain evidence="8">BYM</strain>
        <tissue evidence="8">Leaf</tissue>
    </source>
</reference>
<name>A0A8K0HA54_9ROSA</name>
<dbReference type="Gene3D" id="2.40.50.140">
    <property type="entry name" value="Nucleic acid-binding proteins"/>
    <property type="match status" value="1"/>
</dbReference>
<dbReference type="Proteomes" id="UP000796880">
    <property type="component" value="Unassembled WGS sequence"/>
</dbReference>